<dbReference type="InterPro" id="IPR054194">
    <property type="entry name" value="DUF6899"/>
</dbReference>
<proteinExistence type="predicted"/>
<protein>
    <submittedName>
        <fullName evidence="1">Uncharacterized protein</fullName>
    </submittedName>
</protein>
<dbReference type="AlphaFoldDB" id="A0A0F9RCB0"/>
<dbReference type="EMBL" id="LAZR01003033">
    <property type="protein sequence ID" value="KKN22756.1"/>
    <property type="molecule type" value="Genomic_DNA"/>
</dbReference>
<comment type="caution">
    <text evidence="1">The sequence shown here is derived from an EMBL/GenBank/DDBJ whole genome shotgun (WGS) entry which is preliminary data.</text>
</comment>
<sequence>MPYIPPRDRAMLDNGLRKPVTPGELNYRITQFILDYAGDDPTYSVYNEVVGVLECVKLELYRREIASYEDKKKEENGDVYPRRWE</sequence>
<evidence type="ECO:0000313" key="1">
    <source>
        <dbReference type="EMBL" id="KKN22756.1"/>
    </source>
</evidence>
<reference evidence="1" key="1">
    <citation type="journal article" date="2015" name="Nature">
        <title>Complex archaea that bridge the gap between prokaryotes and eukaryotes.</title>
        <authorList>
            <person name="Spang A."/>
            <person name="Saw J.H."/>
            <person name="Jorgensen S.L."/>
            <person name="Zaremba-Niedzwiedzka K."/>
            <person name="Martijn J."/>
            <person name="Lind A.E."/>
            <person name="van Eijk R."/>
            <person name="Schleper C."/>
            <person name="Guy L."/>
            <person name="Ettema T.J."/>
        </authorList>
    </citation>
    <scope>NUCLEOTIDE SEQUENCE</scope>
</reference>
<name>A0A0F9RCB0_9ZZZZ</name>
<accession>A0A0F9RCB0</accession>
<dbReference type="Pfam" id="PF21840">
    <property type="entry name" value="DUF6899"/>
    <property type="match status" value="1"/>
</dbReference>
<gene>
    <name evidence="1" type="ORF">LCGC14_0911920</name>
</gene>
<organism evidence="1">
    <name type="scientific">marine sediment metagenome</name>
    <dbReference type="NCBI Taxonomy" id="412755"/>
    <lineage>
        <taxon>unclassified sequences</taxon>
        <taxon>metagenomes</taxon>
        <taxon>ecological metagenomes</taxon>
    </lineage>
</organism>